<name>C6E7S7_GEOSM</name>
<dbReference type="OrthoDB" id="9791543at2"/>
<dbReference type="eggNOG" id="COG4185">
    <property type="taxonomic scope" value="Bacteria"/>
</dbReference>
<dbReference type="InterPro" id="IPR027417">
    <property type="entry name" value="P-loop_NTPase"/>
</dbReference>
<dbReference type="Pfam" id="PF13671">
    <property type="entry name" value="AAA_33"/>
    <property type="match status" value="1"/>
</dbReference>
<reference evidence="1" key="1">
    <citation type="submission" date="2009-07" db="EMBL/GenBank/DDBJ databases">
        <title>Complete sequence of Geobacter sp. M21.</title>
        <authorList>
            <consortium name="US DOE Joint Genome Institute"/>
            <person name="Lucas S."/>
            <person name="Copeland A."/>
            <person name="Lapidus A."/>
            <person name="Glavina del Rio T."/>
            <person name="Dalin E."/>
            <person name="Tice H."/>
            <person name="Bruce D."/>
            <person name="Goodwin L."/>
            <person name="Pitluck S."/>
            <person name="Saunders E."/>
            <person name="Brettin T."/>
            <person name="Detter J.C."/>
            <person name="Han C."/>
            <person name="Larimer F."/>
            <person name="Land M."/>
            <person name="Hauser L."/>
            <person name="Kyrpides N."/>
            <person name="Ovchinnikova G."/>
            <person name="Lovley D."/>
        </authorList>
    </citation>
    <scope>NUCLEOTIDE SEQUENCE [LARGE SCALE GENOMIC DNA]</scope>
    <source>
        <strain evidence="1">M21</strain>
    </source>
</reference>
<dbReference type="SUPFAM" id="SSF52540">
    <property type="entry name" value="P-loop containing nucleoside triphosphate hydrolases"/>
    <property type="match status" value="1"/>
</dbReference>
<organism evidence="1">
    <name type="scientific">Geobacter sp. (strain M21)</name>
    <dbReference type="NCBI Taxonomy" id="443144"/>
    <lineage>
        <taxon>Bacteria</taxon>
        <taxon>Pseudomonadati</taxon>
        <taxon>Thermodesulfobacteriota</taxon>
        <taxon>Desulfuromonadia</taxon>
        <taxon>Geobacterales</taxon>
        <taxon>Geobacteraceae</taxon>
        <taxon>Geobacter</taxon>
    </lineage>
</organism>
<dbReference type="Gene3D" id="3.40.50.300">
    <property type="entry name" value="P-loop containing nucleotide triphosphate hydrolases"/>
    <property type="match status" value="1"/>
</dbReference>
<accession>C6E7S7</accession>
<dbReference type="PANTHER" id="PTHR39206">
    <property type="entry name" value="SLL8004 PROTEIN"/>
    <property type="match status" value="1"/>
</dbReference>
<dbReference type="KEGG" id="gem:GM21_0023"/>
<dbReference type="HOGENOM" id="CLU_094497_2_1_7"/>
<protein>
    <submittedName>
        <fullName evidence="1">Uncharacterized protein</fullName>
    </submittedName>
</protein>
<dbReference type="PANTHER" id="PTHR39206:SF1">
    <property type="entry name" value="SLL8004 PROTEIN"/>
    <property type="match status" value="1"/>
</dbReference>
<dbReference type="EMBL" id="CP001661">
    <property type="protein sequence ID" value="ACT16110.1"/>
    <property type="molecule type" value="Genomic_DNA"/>
</dbReference>
<evidence type="ECO:0000313" key="1">
    <source>
        <dbReference type="EMBL" id="ACT16110.1"/>
    </source>
</evidence>
<sequence length="173" mass="19333">MSDEQKIVIIAGPNGAGKTTFAREFLPQEGNISDFINADLIAAGLSPFNPDAAAVRAGRLMLEEIDQRVAQRRSFAFETTLSGRGYAVKIKDWQDLGYHVKLIFLSLTDADMAVARVAGRVIQGGHNIPEQVIRRRFRAGLKNLEELYKPLVDAWILYDNMESKLNVLDWGEK</sequence>
<gene>
    <name evidence="1" type="ordered locus">GM21_0023</name>
</gene>
<dbReference type="AlphaFoldDB" id="C6E7S7"/>
<proteinExistence type="predicted"/>
<dbReference type="STRING" id="443144.GM21_0023"/>